<dbReference type="Proteomes" id="UP000515819">
    <property type="component" value="Chromosome"/>
</dbReference>
<accession>A0A7G9FMB8</accession>
<sequence>MRENISVCGTDCSVCYCFGKMCNGCNSCEGKVFHAPEGKVCPIYDCVRNSKCMQNCGECGDVPCKIWFDTRDPKFSDEEFSENVIMRVQTLKKE</sequence>
<reference evidence="1 2" key="1">
    <citation type="submission" date="2020-08" db="EMBL/GenBank/DDBJ databases">
        <authorList>
            <person name="Liu C."/>
            <person name="Sun Q."/>
        </authorList>
    </citation>
    <scope>NUCLEOTIDE SEQUENCE [LARGE SCALE GENOMIC DNA]</scope>
    <source>
        <strain evidence="1 2">NSJ-4</strain>
    </source>
</reference>
<dbReference type="KEGG" id="wcp:H9Q76_13490"/>
<evidence type="ECO:0008006" key="3">
    <source>
        <dbReference type="Google" id="ProtNLM"/>
    </source>
</evidence>
<proteinExistence type="predicted"/>
<organism evidence="1 2">
    <name type="scientific">Wujia chipingensis</name>
    <dbReference type="NCBI Taxonomy" id="2763670"/>
    <lineage>
        <taxon>Bacteria</taxon>
        <taxon>Bacillati</taxon>
        <taxon>Bacillota</taxon>
        <taxon>Clostridia</taxon>
        <taxon>Lachnospirales</taxon>
        <taxon>Lachnospiraceae</taxon>
        <taxon>Wujia</taxon>
    </lineage>
</organism>
<gene>
    <name evidence="1" type="ORF">H9Q76_13490</name>
</gene>
<evidence type="ECO:0000313" key="1">
    <source>
        <dbReference type="EMBL" id="QNL99699.1"/>
    </source>
</evidence>
<evidence type="ECO:0000313" key="2">
    <source>
        <dbReference type="Proteomes" id="UP000515819"/>
    </source>
</evidence>
<protein>
    <recommendedName>
        <fullName evidence="3">DUF3795 domain-containing protein</fullName>
    </recommendedName>
</protein>
<keyword evidence="2" id="KW-1185">Reference proteome</keyword>
<dbReference type="RefSeq" id="WP_249321311.1">
    <property type="nucleotide sequence ID" value="NZ_CP060632.1"/>
</dbReference>
<name>A0A7G9FMB8_9FIRM</name>
<dbReference type="EMBL" id="CP060632">
    <property type="protein sequence ID" value="QNL99699.1"/>
    <property type="molecule type" value="Genomic_DNA"/>
</dbReference>
<dbReference type="AlphaFoldDB" id="A0A7G9FMB8"/>